<keyword evidence="3" id="KW-1185">Reference proteome</keyword>
<evidence type="ECO:0008006" key="4">
    <source>
        <dbReference type="Google" id="ProtNLM"/>
    </source>
</evidence>
<comment type="caution">
    <text evidence="2">The sequence shown here is derived from an EMBL/GenBank/DDBJ whole genome shotgun (WGS) entry which is preliminary data.</text>
</comment>
<evidence type="ECO:0000313" key="3">
    <source>
        <dbReference type="Proteomes" id="UP001519332"/>
    </source>
</evidence>
<evidence type="ECO:0000313" key="2">
    <source>
        <dbReference type="EMBL" id="MBP2329134.1"/>
    </source>
</evidence>
<sequence length="149" mass="15694">MSQIHVATKHPGTQDIAHPASVPAVVVPQWAPSTAHDRAAMPSITVPTATPRQDGTASTTTAPSNSPSAADVLARSPILVAVPDRDEGSGETVRQVARQRYLQTVADGLPCTGRELADMFGMSERWGRYQVRAARRTLTTADSAPVPGS</sequence>
<feature type="compositionally biased region" description="Low complexity" evidence="1">
    <location>
        <begin position="56"/>
        <end position="70"/>
    </location>
</feature>
<organism evidence="2 3">
    <name type="scientific">Kibdelosporangium banguiense</name>
    <dbReference type="NCBI Taxonomy" id="1365924"/>
    <lineage>
        <taxon>Bacteria</taxon>
        <taxon>Bacillati</taxon>
        <taxon>Actinomycetota</taxon>
        <taxon>Actinomycetes</taxon>
        <taxon>Pseudonocardiales</taxon>
        <taxon>Pseudonocardiaceae</taxon>
        <taxon>Kibdelosporangium</taxon>
    </lineage>
</organism>
<gene>
    <name evidence="2" type="ORF">JOF56_009519</name>
</gene>
<feature type="compositionally biased region" description="Polar residues" evidence="1">
    <location>
        <begin position="45"/>
        <end position="55"/>
    </location>
</feature>
<proteinExistence type="predicted"/>
<evidence type="ECO:0000256" key="1">
    <source>
        <dbReference type="SAM" id="MobiDB-lite"/>
    </source>
</evidence>
<reference evidence="2 3" key="1">
    <citation type="submission" date="2021-03" db="EMBL/GenBank/DDBJ databases">
        <title>Sequencing the genomes of 1000 actinobacteria strains.</title>
        <authorList>
            <person name="Klenk H.-P."/>
        </authorList>
    </citation>
    <scope>NUCLEOTIDE SEQUENCE [LARGE SCALE GENOMIC DNA]</scope>
    <source>
        <strain evidence="2 3">DSM 46670</strain>
    </source>
</reference>
<dbReference type="Proteomes" id="UP001519332">
    <property type="component" value="Unassembled WGS sequence"/>
</dbReference>
<name>A0ABS4TXN4_9PSEU</name>
<dbReference type="EMBL" id="JAGINW010000001">
    <property type="protein sequence ID" value="MBP2329134.1"/>
    <property type="molecule type" value="Genomic_DNA"/>
</dbReference>
<protein>
    <recommendedName>
        <fullName evidence="4">Helix-turn-helix domain-containing protein</fullName>
    </recommendedName>
</protein>
<accession>A0ABS4TXN4</accession>
<feature type="region of interest" description="Disordered" evidence="1">
    <location>
        <begin position="36"/>
        <end position="72"/>
    </location>
</feature>
<dbReference type="RefSeq" id="WP_245378693.1">
    <property type="nucleotide sequence ID" value="NZ_JAGINW010000001.1"/>
</dbReference>